<reference evidence="2" key="1">
    <citation type="journal article" date="2019" name="Int. J. Syst. Evol. Microbiol.">
        <title>The Global Catalogue of Microorganisms (GCM) 10K type strain sequencing project: providing services to taxonomists for standard genome sequencing and annotation.</title>
        <authorList>
            <consortium name="The Broad Institute Genomics Platform"/>
            <consortium name="The Broad Institute Genome Sequencing Center for Infectious Disease"/>
            <person name="Wu L."/>
            <person name="Ma J."/>
        </authorList>
    </citation>
    <scope>NUCLEOTIDE SEQUENCE [LARGE SCALE GENOMIC DNA]</scope>
    <source>
        <strain evidence="2">CCUG 53762</strain>
    </source>
</reference>
<name>A0ABW4I9M7_9SPHI</name>
<dbReference type="PROSITE" id="PS51257">
    <property type="entry name" value="PROKAR_LIPOPROTEIN"/>
    <property type="match status" value="1"/>
</dbReference>
<evidence type="ECO:0008006" key="3">
    <source>
        <dbReference type="Google" id="ProtNLM"/>
    </source>
</evidence>
<evidence type="ECO:0000313" key="1">
    <source>
        <dbReference type="EMBL" id="MFD1629112.1"/>
    </source>
</evidence>
<proteinExistence type="predicted"/>
<keyword evidence="2" id="KW-1185">Reference proteome</keyword>
<protein>
    <recommendedName>
        <fullName evidence="3">Fibronectin type-III domain-containing protein</fullName>
    </recommendedName>
</protein>
<dbReference type="EMBL" id="JBHUDG010000003">
    <property type="protein sequence ID" value="MFD1629112.1"/>
    <property type="molecule type" value="Genomic_DNA"/>
</dbReference>
<organism evidence="1 2">
    <name type="scientific">Pseudopedobacter beijingensis</name>
    <dbReference type="NCBI Taxonomy" id="1207056"/>
    <lineage>
        <taxon>Bacteria</taxon>
        <taxon>Pseudomonadati</taxon>
        <taxon>Bacteroidota</taxon>
        <taxon>Sphingobacteriia</taxon>
        <taxon>Sphingobacteriales</taxon>
        <taxon>Sphingobacteriaceae</taxon>
        <taxon>Pseudopedobacter</taxon>
    </lineage>
</organism>
<dbReference type="RefSeq" id="WP_379661492.1">
    <property type="nucleotide sequence ID" value="NZ_JBHUDG010000003.1"/>
</dbReference>
<comment type="caution">
    <text evidence="1">The sequence shown here is derived from an EMBL/GenBank/DDBJ whole genome shotgun (WGS) entry which is preliminary data.</text>
</comment>
<accession>A0ABW4I9M7</accession>
<sequence length="443" mass="47871">MKNQLLLMSVLMFLVLGCKKSEKGENPVDLKVETTTVSSLTAVSAKVGGVISGAEPINERGVCWGNESNPTIEGGKYVADIDVATGEYSIKIKGLDPETIYYARAYAKTKSGQTVYGKVVEIVTKNVVALAESNSYLIGFDDAVVIPVSRANKTSLGTQISSTESLTAELLWMDNYDIIDEVKIVGSGSAAKIVVSTGNVNGNAVVAVKNANNEIKWSWHIWVVEDVKAIGMITLPSGAKIMDRNLGAVNKAPEDAGAIGLQYQFGRKDPFTASTSFGTPSEVLLMDLAGKNPAIQFEDGPKPLAYSIKKPLSFIKSTGVDWEENGSISFWANDLGTKTVYDPCPLGYKVPAKEITEGLEKTHFNTAQNGGYLFLYNNQSNIFPYTGYREGNGNLDATAFSGNLWFNSSLDGFAFLTTYQDGVVYPINGSPRVRAMCIRCMQE</sequence>
<gene>
    <name evidence="1" type="ORF">ACFSAH_04440</name>
</gene>
<evidence type="ECO:0000313" key="2">
    <source>
        <dbReference type="Proteomes" id="UP001597118"/>
    </source>
</evidence>
<dbReference type="Proteomes" id="UP001597118">
    <property type="component" value="Unassembled WGS sequence"/>
</dbReference>